<dbReference type="InterPro" id="IPR047040">
    <property type="entry name" value="FlhF__GTPase_dom"/>
</dbReference>
<accession>A0ABS2SQ63</accession>
<evidence type="ECO:0000256" key="7">
    <source>
        <dbReference type="ARBA" id="ARBA00022795"/>
    </source>
</evidence>
<keyword evidence="16" id="KW-0282">Flagellum</keyword>
<gene>
    <name evidence="16" type="ORF">JOC54_000898</name>
</gene>
<organism evidence="16 17">
    <name type="scientific">Shouchella xiaoxiensis</name>
    <dbReference type="NCBI Taxonomy" id="766895"/>
    <lineage>
        <taxon>Bacteria</taxon>
        <taxon>Bacillati</taxon>
        <taxon>Bacillota</taxon>
        <taxon>Bacilli</taxon>
        <taxon>Bacillales</taxon>
        <taxon>Bacillaceae</taxon>
        <taxon>Shouchella</taxon>
    </lineage>
</organism>
<evidence type="ECO:0000256" key="13">
    <source>
        <dbReference type="ARBA" id="ARBA00030866"/>
    </source>
</evidence>
<proteinExistence type="inferred from homology"/>
<dbReference type="RefSeq" id="WP_204464690.1">
    <property type="nucleotide sequence ID" value="NZ_JAFBCV010000002.1"/>
</dbReference>
<dbReference type="PANTHER" id="PTHR43134">
    <property type="entry name" value="SIGNAL RECOGNITION PARTICLE RECEPTOR SUBUNIT ALPHA"/>
    <property type="match status" value="1"/>
</dbReference>
<evidence type="ECO:0000256" key="12">
    <source>
        <dbReference type="ARBA" id="ARBA00025337"/>
    </source>
</evidence>
<comment type="subcellular location">
    <subcellularLocation>
        <location evidence="1">Cell membrane</location>
        <topology evidence="1">Peripheral membrane protein</topology>
        <orientation evidence="1">Cytoplasmic side</orientation>
    </subcellularLocation>
</comment>
<evidence type="ECO:0000256" key="10">
    <source>
        <dbReference type="ARBA" id="ARBA00023136"/>
    </source>
</evidence>
<sequence length="337" mass="37865">MKIKKFRAATVEQAVALARNELGHDVTILHTRDVRTGGWLGIFQQKQVQLTVGVSEDPHHGKKGDQLSQMLSPMQQQVQVFLKKQGVKPSIQTNLLLTSTMIERSGVTDFKTIVERMFTSTMKVRVKKPCQKKLFFIAGATGVGKTTTLAKLAAKAIYQDQKKIAFITLDTFRIAAVDQLRKYAEILECDVHVAYDTAQLVRFCETVEADLILIDTAGRNYLTESMPSELLYYITNHVEAEFHLAVSLTSKLEDSLELLKRFSTTEITGLVLTKKDETTSIGSLIELLYVTDVPISCVTTGQQVPDDLWFPEKQDIINWMRLEEEQPNGPSARAERA</sequence>
<protein>
    <recommendedName>
        <fullName evidence="3">Flagellar biosynthesis protein FlhF</fullName>
    </recommendedName>
    <alternativeName>
        <fullName evidence="13">Flagella-associated GTP-binding protein</fullName>
    </alternativeName>
</protein>
<evidence type="ECO:0000256" key="2">
    <source>
        <dbReference type="ARBA" id="ARBA00008531"/>
    </source>
</evidence>
<evidence type="ECO:0000256" key="4">
    <source>
        <dbReference type="ARBA" id="ARBA00022448"/>
    </source>
</evidence>
<dbReference type="SUPFAM" id="SSF52540">
    <property type="entry name" value="P-loop containing nucleoside triphosphate hydrolases"/>
    <property type="match status" value="1"/>
</dbReference>
<dbReference type="InterPro" id="IPR027417">
    <property type="entry name" value="P-loop_NTPase"/>
</dbReference>
<dbReference type="Gene3D" id="3.40.50.300">
    <property type="entry name" value="P-loop containing nucleotide triphosphate hydrolases"/>
    <property type="match status" value="1"/>
</dbReference>
<evidence type="ECO:0000256" key="3">
    <source>
        <dbReference type="ARBA" id="ARBA00014919"/>
    </source>
</evidence>
<dbReference type="PANTHER" id="PTHR43134:SF3">
    <property type="entry name" value="FLAGELLAR BIOSYNTHESIS PROTEIN FLHF"/>
    <property type="match status" value="1"/>
</dbReference>
<keyword evidence="6" id="KW-0547">Nucleotide-binding</keyword>
<feature type="domain" description="AAA+ ATPase" evidence="14">
    <location>
        <begin position="131"/>
        <end position="272"/>
    </location>
</feature>
<dbReference type="CDD" id="cd17873">
    <property type="entry name" value="FlhF"/>
    <property type="match status" value="1"/>
</dbReference>
<evidence type="ECO:0000256" key="11">
    <source>
        <dbReference type="ARBA" id="ARBA00023225"/>
    </source>
</evidence>
<comment type="function">
    <text evidence="12">Necessary for flagellar biosynthesis. May be involved in translocation of the flagellum.</text>
</comment>
<keyword evidence="11" id="KW-1006">Bacterial flagellum protein export</keyword>
<evidence type="ECO:0000259" key="14">
    <source>
        <dbReference type="SMART" id="SM00382"/>
    </source>
</evidence>
<dbReference type="Proteomes" id="UP001179280">
    <property type="component" value="Unassembled WGS sequence"/>
</dbReference>
<dbReference type="Gene3D" id="1.20.120.1380">
    <property type="entry name" value="Flagellar FlhF biosynthesis protein, N domain"/>
    <property type="match status" value="1"/>
</dbReference>
<evidence type="ECO:0000256" key="1">
    <source>
        <dbReference type="ARBA" id="ARBA00004413"/>
    </source>
</evidence>
<feature type="domain" description="SRP54-type proteins GTP-binding" evidence="15">
    <location>
        <begin position="132"/>
        <end position="321"/>
    </location>
</feature>
<dbReference type="InterPro" id="IPR003593">
    <property type="entry name" value="AAA+_ATPase"/>
</dbReference>
<keyword evidence="17" id="KW-1185">Reference proteome</keyword>
<dbReference type="EMBL" id="JAFBCV010000002">
    <property type="protein sequence ID" value="MBM7837667.1"/>
    <property type="molecule type" value="Genomic_DNA"/>
</dbReference>
<dbReference type="Pfam" id="PF00448">
    <property type="entry name" value="SRP54"/>
    <property type="match status" value="1"/>
</dbReference>
<keyword evidence="9" id="KW-0342">GTP-binding</keyword>
<dbReference type="SMART" id="SM00382">
    <property type="entry name" value="AAA"/>
    <property type="match status" value="1"/>
</dbReference>
<keyword evidence="8" id="KW-0653">Protein transport</keyword>
<comment type="similarity">
    <text evidence="2">Belongs to the GTP-binding SRP family.</text>
</comment>
<evidence type="ECO:0000313" key="16">
    <source>
        <dbReference type="EMBL" id="MBM7837667.1"/>
    </source>
</evidence>
<keyword evidence="16" id="KW-0969">Cilium</keyword>
<keyword evidence="10" id="KW-0472">Membrane</keyword>
<name>A0ABS2SQ63_9BACI</name>
<evidence type="ECO:0000256" key="6">
    <source>
        <dbReference type="ARBA" id="ARBA00022741"/>
    </source>
</evidence>
<evidence type="ECO:0000256" key="8">
    <source>
        <dbReference type="ARBA" id="ARBA00022927"/>
    </source>
</evidence>
<evidence type="ECO:0000313" key="17">
    <source>
        <dbReference type="Proteomes" id="UP001179280"/>
    </source>
</evidence>
<keyword evidence="5" id="KW-1003">Cell membrane</keyword>
<keyword evidence="7" id="KW-1005">Bacterial flagellum biogenesis</keyword>
<keyword evidence="16" id="KW-0966">Cell projection</keyword>
<reference evidence="16" key="1">
    <citation type="submission" date="2021-01" db="EMBL/GenBank/DDBJ databases">
        <title>Genomic Encyclopedia of Type Strains, Phase IV (KMG-IV): sequencing the most valuable type-strain genomes for metagenomic binning, comparative biology and taxonomic classification.</title>
        <authorList>
            <person name="Goeker M."/>
        </authorList>
    </citation>
    <scope>NUCLEOTIDE SEQUENCE</scope>
    <source>
        <strain evidence="16">DSM 21943</strain>
    </source>
</reference>
<comment type="caution">
    <text evidence="16">The sequence shown here is derived from an EMBL/GenBank/DDBJ whole genome shotgun (WGS) entry which is preliminary data.</text>
</comment>
<dbReference type="SMART" id="SM00962">
    <property type="entry name" value="SRP54"/>
    <property type="match status" value="1"/>
</dbReference>
<evidence type="ECO:0000259" key="15">
    <source>
        <dbReference type="SMART" id="SM00962"/>
    </source>
</evidence>
<evidence type="ECO:0000256" key="5">
    <source>
        <dbReference type="ARBA" id="ARBA00022475"/>
    </source>
</evidence>
<dbReference type="InterPro" id="IPR000897">
    <property type="entry name" value="SRP54_GTPase_dom"/>
</dbReference>
<evidence type="ECO:0000256" key="9">
    <source>
        <dbReference type="ARBA" id="ARBA00023134"/>
    </source>
</evidence>
<keyword evidence="4" id="KW-0813">Transport</keyword>